<organism evidence="2 3">
    <name type="scientific">Mycena maculata</name>
    <dbReference type="NCBI Taxonomy" id="230809"/>
    <lineage>
        <taxon>Eukaryota</taxon>
        <taxon>Fungi</taxon>
        <taxon>Dikarya</taxon>
        <taxon>Basidiomycota</taxon>
        <taxon>Agaricomycotina</taxon>
        <taxon>Agaricomycetes</taxon>
        <taxon>Agaricomycetidae</taxon>
        <taxon>Agaricales</taxon>
        <taxon>Marasmiineae</taxon>
        <taxon>Mycenaceae</taxon>
        <taxon>Mycena</taxon>
    </lineage>
</organism>
<dbReference type="InterPro" id="IPR021109">
    <property type="entry name" value="Peptidase_aspartic_dom_sf"/>
</dbReference>
<name>A0AAD7KAF0_9AGAR</name>
<feature type="region of interest" description="Disordered" evidence="1">
    <location>
        <begin position="915"/>
        <end position="960"/>
    </location>
</feature>
<dbReference type="CDD" id="cd00303">
    <property type="entry name" value="retropepsin_like"/>
    <property type="match status" value="1"/>
</dbReference>
<feature type="compositionally biased region" description="Acidic residues" evidence="1">
    <location>
        <begin position="620"/>
        <end position="629"/>
    </location>
</feature>
<feature type="compositionally biased region" description="Pro residues" evidence="1">
    <location>
        <begin position="1567"/>
        <end position="1579"/>
    </location>
</feature>
<dbReference type="Gene3D" id="2.40.70.10">
    <property type="entry name" value="Acid Proteases"/>
    <property type="match status" value="1"/>
</dbReference>
<dbReference type="Proteomes" id="UP001215280">
    <property type="component" value="Unassembled WGS sequence"/>
</dbReference>
<feature type="region of interest" description="Disordered" evidence="1">
    <location>
        <begin position="1182"/>
        <end position="1224"/>
    </location>
</feature>
<feature type="compositionally biased region" description="Polar residues" evidence="1">
    <location>
        <begin position="104"/>
        <end position="147"/>
    </location>
</feature>
<gene>
    <name evidence="2" type="ORF">DFH07DRAFT_765573</name>
</gene>
<reference evidence="2" key="1">
    <citation type="submission" date="2023-03" db="EMBL/GenBank/DDBJ databases">
        <title>Massive genome expansion in bonnet fungi (Mycena s.s.) driven by repeated elements and novel gene families across ecological guilds.</title>
        <authorList>
            <consortium name="Lawrence Berkeley National Laboratory"/>
            <person name="Harder C.B."/>
            <person name="Miyauchi S."/>
            <person name="Viragh M."/>
            <person name="Kuo A."/>
            <person name="Thoen E."/>
            <person name="Andreopoulos B."/>
            <person name="Lu D."/>
            <person name="Skrede I."/>
            <person name="Drula E."/>
            <person name="Henrissat B."/>
            <person name="Morin E."/>
            <person name="Kohler A."/>
            <person name="Barry K."/>
            <person name="LaButti K."/>
            <person name="Morin E."/>
            <person name="Salamov A."/>
            <person name="Lipzen A."/>
            <person name="Mereny Z."/>
            <person name="Hegedus B."/>
            <person name="Baldrian P."/>
            <person name="Stursova M."/>
            <person name="Weitz H."/>
            <person name="Taylor A."/>
            <person name="Grigoriev I.V."/>
            <person name="Nagy L.G."/>
            <person name="Martin F."/>
            <person name="Kauserud H."/>
        </authorList>
    </citation>
    <scope>NUCLEOTIDE SEQUENCE</scope>
    <source>
        <strain evidence="2">CBHHK188m</strain>
    </source>
</reference>
<feature type="compositionally biased region" description="Low complexity" evidence="1">
    <location>
        <begin position="34"/>
        <end position="49"/>
    </location>
</feature>
<dbReference type="SUPFAM" id="SSF50630">
    <property type="entry name" value="Acid proteases"/>
    <property type="match status" value="1"/>
</dbReference>
<feature type="region of interest" description="Disordered" evidence="1">
    <location>
        <begin position="87"/>
        <end position="147"/>
    </location>
</feature>
<feature type="region of interest" description="Disordered" evidence="1">
    <location>
        <begin position="620"/>
        <end position="660"/>
    </location>
</feature>
<feature type="region of interest" description="Disordered" evidence="1">
    <location>
        <begin position="1303"/>
        <end position="1327"/>
    </location>
</feature>
<dbReference type="EMBL" id="JARJLG010000006">
    <property type="protein sequence ID" value="KAJ7780293.1"/>
    <property type="molecule type" value="Genomic_DNA"/>
</dbReference>
<feature type="region of interest" description="Disordered" evidence="1">
    <location>
        <begin position="1566"/>
        <end position="1612"/>
    </location>
</feature>
<accession>A0AAD7KAF0</accession>
<feature type="compositionally biased region" description="Basic and acidic residues" evidence="1">
    <location>
        <begin position="1304"/>
        <end position="1321"/>
    </location>
</feature>
<feature type="compositionally biased region" description="Polar residues" evidence="1">
    <location>
        <begin position="1"/>
        <end position="14"/>
    </location>
</feature>
<protein>
    <submittedName>
        <fullName evidence="2">Uncharacterized protein</fullName>
    </submittedName>
</protein>
<evidence type="ECO:0000313" key="2">
    <source>
        <dbReference type="EMBL" id="KAJ7780293.1"/>
    </source>
</evidence>
<feature type="compositionally biased region" description="Low complexity" evidence="1">
    <location>
        <begin position="1197"/>
        <end position="1207"/>
    </location>
</feature>
<feature type="compositionally biased region" description="Low complexity" evidence="1">
    <location>
        <begin position="947"/>
        <end position="957"/>
    </location>
</feature>
<feature type="compositionally biased region" description="Polar residues" evidence="1">
    <location>
        <begin position="519"/>
        <end position="532"/>
    </location>
</feature>
<feature type="compositionally biased region" description="Basic and acidic residues" evidence="1">
    <location>
        <begin position="915"/>
        <end position="927"/>
    </location>
</feature>
<sequence>MTAATSQPAENSMAHTLHLPIPSDRSNGTHSSVDRTSSPSSPSGLTASVVTAPSGERYLMENDTQLRVDLRNGVVLTDDEYADLQCRANHGTSPDHRNALSPAHRSQTYSPVSLTSRSANQSPVSNTLAPGTPAPQSASPTRNGTHSELNGELLRLIHELVQELSLASTPASAAQINTLNALRGAFTTGRQHLLATTTAAIDQRDSAARTHASLVELKDETVRKLYDLHNDIGRQHSRLDKCIDASIFALRNLGITEDALGDVVKQLADSREKKLAAPYMAGYVLLSPTTVPSNTQQEIEGVVPARQPEELDLDYSRRVHSIADRKAKAASAFSVKGSTPAESTPYRTLRFEEPARRTRDEPSHLFNTSFASGLGVSETGYTTASGPEPNPTLDVFEEFSQEADCEIRAIIDRELSEDADVPMRIKPPRLEAPATAQKASHDFDAVRYSADEGPLKLMDSLMSASRRMREPMTQFMIVQRFLKLLPDKIYDMMLRGLSAEYSSIEQLRLNAHQIWSTDPMTRSSARTHTSLQAPRRPTTAPTAKAENIAQLPVRPDTSRPGTGHQAHNHAAAGAATTDKRCFKCGVIGHIGSDPICVKHPNHNPKARVGVAAQRVLDTYAEDEFPDEEGDHTPEDGPWGGSQYDPDVEVGDRDPNEAPDLGDLIDLKADENPPHMGAMRTQYFALRVEPQVPIEPREIHPVVGPMANLTPIQRELAETFTEDWHLEVIQSRDDLYSSSAQLDLERLEDHQRRMGIEAFSESERETRLLELSRASTEEWNTILQLGGAEDVARVASRIWIARRGNTPYVSVATLGRSSEILREQSAHFVEVLATNRNVLDEAVRCTDAARETIDEIDVLPPPSRLAIGQILTQAKEMLTTVEEEMQELVGLINRETPHLRALHNAIGDELGRRYEEEHPDLESERDADNESVEAAEVTAPQTPPPSMSSPGPSHVPPSTVTIGGVRYELSSGLGLGSRSSSSTPSTEGLDLPIIISAEATSESKYPRAGDTPPPEYFPAGTPSSIITSAHDDAALWGEVGGVSEELLDHEALRPLTLPPLFEMVAAPPTDDEDVIRLAADASLMSLGILLSTNDEGVGLTGDMEEEDDPMRAMPGSFPADVVLRMFRVTEEDAPYTDPTFGDIWRDARQAEVARLEEEYLPEEIEWICGPNFARDSETVLDLGPDYGEPYFRDPSVHSPRSSDSGAESESSDQPEEALGPAEPRDSDECILKSITIFAGEAELYSTYVDHQGRLYFKTQPVHVLHPQRLENQIAHDLAMAEAILEFSSAYGLDPELVEDIYTWKPNEDDPDNRTRHGFRDTSPHLFPRQVTHERLASHDPEGDDVEALPGSRVRFMTQRIEHIANVNRPQSAPRIGISDQPTRLAKDLACLTAELDIGRTKAFMLFDSGSNTDSLTPEFARATNCRIFKLDEQVTLQLGCVGSRSRINYGARAPVDFGGIKGHAYYDLVNLDCYDGIIGTPFMIKHGLILDFGKREVCLPSVEREMDEVRGVDRPFCTIPLIPARSFGRAVTLEDLEDPNDCVYLPSLPDGYPALLELESDFLSGQYIPPPAAAPLPPTPLEADLEPDSESDEWDDQDHDSDEDGDTGDLPANPLYFFIRPNEDDALRYSSTGAYVHMKGLHLVDRITEHSSLNPTSLSGEADPHSINEEALEGAVQVLWLHAGRTVGETTPVLPEDPRVHELQARWYESCADLMGPIPLRLPPFREINHEINLVDETANYNYHMPRCPEALRPLLHEKIQRYIAAGWTTAYAP</sequence>
<comment type="caution">
    <text evidence="2">The sequence shown here is derived from an EMBL/GenBank/DDBJ whole genome shotgun (WGS) entry which is preliminary data.</text>
</comment>
<feature type="region of interest" description="Disordered" evidence="1">
    <location>
        <begin position="1"/>
        <end position="56"/>
    </location>
</feature>
<feature type="region of interest" description="Disordered" evidence="1">
    <location>
        <begin position="519"/>
        <end position="574"/>
    </location>
</feature>
<feature type="compositionally biased region" description="Low complexity" evidence="1">
    <location>
        <begin position="561"/>
        <end position="574"/>
    </location>
</feature>
<evidence type="ECO:0000313" key="3">
    <source>
        <dbReference type="Proteomes" id="UP001215280"/>
    </source>
</evidence>
<proteinExistence type="predicted"/>
<feature type="compositionally biased region" description="Acidic residues" evidence="1">
    <location>
        <begin position="1582"/>
        <end position="1606"/>
    </location>
</feature>
<evidence type="ECO:0000256" key="1">
    <source>
        <dbReference type="SAM" id="MobiDB-lite"/>
    </source>
</evidence>
<keyword evidence="3" id="KW-1185">Reference proteome</keyword>